<dbReference type="PANTHER" id="PTHR47691:SF3">
    <property type="entry name" value="HTH-TYPE TRANSCRIPTIONAL REGULATOR RV0890C-RELATED"/>
    <property type="match status" value="1"/>
</dbReference>
<dbReference type="InterPro" id="IPR019734">
    <property type="entry name" value="TPR_rpt"/>
</dbReference>
<proteinExistence type="predicted"/>
<dbReference type="Proteomes" id="UP000481360">
    <property type="component" value="Unassembled WGS sequence"/>
</dbReference>
<dbReference type="InterPro" id="IPR011990">
    <property type="entry name" value="TPR-like_helical_dom_sf"/>
</dbReference>
<dbReference type="EMBL" id="JAAMPJ010000010">
    <property type="protein sequence ID" value="NGY63503.1"/>
    <property type="molecule type" value="Genomic_DNA"/>
</dbReference>
<keyword evidence="2" id="KW-1185">Reference proteome</keyword>
<protein>
    <submittedName>
        <fullName evidence="1">Tetratricopeptide repeat protein</fullName>
    </submittedName>
</protein>
<dbReference type="PANTHER" id="PTHR47691">
    <property type="entry name" value="REGULATOR-RELATED"/>
    <property type="match status" value="1"/>
</dbReference>
<dbReference type="InterPro" id="IPR027417">
    <property type="entry name" value="P-loop_NTPase"/>
</dbReference>
<accession>A0A7C9RWM4</accession>
<dbReference type="AlphaFoldDB" id="A0A7C9RWM4"/>
<dbReference type="SUPFAM" id="SSF52540">
    <property type="entry name" value="P-loop containing nucleoside triphosphate hydrolases"/>
    <property type="match status" value="1"/>
</dbReference>
<gene>
    <name evidence="1" type="ORF">G7043_31730</name>
</gene>
<dbReference type="Pfam" id="PF13374">
    <property type="entry name" value="TPR_10"/>
    <property type="match status" value="1"/>
</dbReference>
<reference evidence="1 2" key="1">
    <citation type="submission" date="2020-03" db="EMBL/GenBank/DDBJ databases">
        <title>Isolation and identification of active actinomycetes.</title>
        <authorList>
            <person name="Sun X."/>
        </authorList>
    </citation>
    <scope>NUCLEOTIDE SEQUENCE [LARGE SCALE GENOMIC DNA]</scope>
    <source>
        <strain evidence="1 2">NEAU-D13</strain>
    </source>
</reference>
<dbReference type="SMART" id="SM00028">
    <property type="entry name" value="TPR"/>
    <property type="match status" value="4"/>
</dbReference>
<dbReference type="SUPFAM" id="SSF48452">
    <property type="entry name" value="TPR-like"/>
    <property type="match status" value="1"/>
</dbReference>
<name>A0A7C9RWM4_9PSEU</name>
<dbReference type="RefSeq" id="WP_166051979.1">
    <property type="nucleotide sequence ID" value="NZ_JAAMPJ010000010.1"/>
</dbReference>
<evidence type="ECO:0000313" key="2">
    <source>
        <dbReference type="Proteomes" id="UP000481360"/>
    </source>
</evidence>
<evidence type="ECO:0000313" key="1">
    <source>
        <dbReference type="EMBL" id="NGY63503.1"/>
    </source>
</evidence>
<comment type="caution">
    <text evidence="1">The sequence shown here is derived from an EMBL/GenBank/DDBJ whole genome shotgun (WGS) entry which is preliminary data.</text>
</comment>
<dbReference type="Gene3D" id="1.25.40.10">
    <property type="entry name" value="Tetratricopeptide repeat domain"/>
    <property type="match status" value="1"/>
</dbReference>
<organism evidence="1 2">
    <name type="scientific">Lentzea alba</name>
    <dbReference type="NCBI Taxonomy" id="2714351"/>
    <lineage>
        <taxon>Bacteria</taxon>
        <taxon>Bacillati</taxon>
        <taxon>Actinomycetota</taxon>
        <taxon>Actinomycetes</taxon>
        <taxon>Pseudonocardiales</taxon>
        <taxon>Pseudonocardiaceae</taxon>
        <taxon>Lentzea</taxon>
    </lineage>
</organism>
<dbReference type="Gene3D" id="3.40.50.300">
    <property type="entry name" value="P-loop containing nucleotide triphosphate hydrolases"/>
    <property type="match status" value="1"/>
</dbReference>
<sequence length="290" mass="31650">MPGRGWVVSGDHNVLAERGGIAVGQVHVEHHHHAAEPVRVPRQLPLPGKDFVGREANLQDLDAKLLSPGASWPLLLTGSPGVGKTTLALYWAHLRADRFPDGQLYAGLQGFTPRRFEGIVLSNVAMSYVYIGRFDKAYGLFEDSLAAAREVGDRHAEAWALTNLGAAQRHNGVLDDSLSALRRAAEIRTAIDDLDGEAWTRAELGRTCSDLGLSDAAEAAFERSIALHLAHGNTYGRARALDQLGQHLLRTGQYARAREVWEEALPLFTALRGSDAARLRLTLASLRDFQ</sequence>
<dbReference type="Pfam" id="PF13424">
    <property type="entry name" value="TPR_12"/>
    <property type="match status" value="1"/>
</dbReference>
<dbReference type="Pfam" id="PF13181">
    <property type="entry name" value="TPR_8"/>
    <property type="match status" value="1"/>
</dbReference>